<sequence>MANSHLELKRKLESVCDVACDEWILILTCTVNAPFIGCQVCLRPNERGTPVIGLKDLAAKRKK</sequence>
<dbReference type="Proteomes" id="UP000002051">
    <property type="component" value="Chromosome 4"/>
</dbReference>
<dbReference type="AlphaFoldDB" id="G7JUQ8"/>
<dbReference type="EMBL" id="CM001220">
    <property type="protein sequence ID" value="AES88034.1"/>
    <property type="molecule type" value="Genomic_DNA"/>
</dbReference>
<dbReference type="PaxDb" id="3880-AES88034"/>
<keyword evidence="3" id="KW-1185">Reference proteome</keyword>
<protein>
    <submittedName>
        <fullName evidence="1 2">Uncharacterized protein</fullName>
    </submittedName>
</protein>
<proteinExistence type="predicted"/>
<reference evidence="2" key="3">
    <citation type="submission" date="2015-04" db="UniProtKB">
        <authorList>
            <consortium name="EnsemblPlants"/>
        </authorList>
    </citation>
    <scope>IDENTIFICATION</scope>
    <source>
        <strain evidence="2">cv. Jemalong A17</strain>
    </source>
</reference>
<gene>
    <name evidence="1" type="ordered locus">MTR_4g043560</name>
</gene>
<dbReference type="HOGENOM" id="CLU_2889149_0_0_1"/>
<accession>G7JUQ8</accession>
<evidence type="ECO:0000313" key="1">
    <source>
        <dbReference type="EMBL" id="AES88034.1"/>
    </source>
</evidence>
<evidence type="ECO:0000313" key="2">
    <source>
        <dbReference type="EnsemblPlants" id="AES88034"/>
    </source>
</evidence>
<organism evidence="1 3">
    <name type="scientific">Medicago truncatula</name>
    <name type="common">Barrel medic</name>
    <name type="synonym">Medicago tribuloides</name>
    <dbReference type="NCBI Taxonomy" id="3880"/>
    <lineage>
        <taxon>Eukaryota</taxon>
        <taxon>Viridiplantae</taxon>
        <taxon>Streptophyta</taxon>
        <taxon>Embryophyta</taxon>
        <taxon>Tracheophyta</taxon>
        <taxon>Spermatophyta</taxon>
        <taxon>Magnoliopsida</taxon>
        <taxon>eudicotyledons</taxon>
        <taxon>Gunneridae</taxon>
        <taxon>Pentapetalae</taxon>
        <taxon>rosids</taxon>
        <taxon>fabids</taxon>
        <taxon>Fabales</taxon>
        <taxon>Fabaceae</taxon>
        <taxon>Papilionoideae</taxon>
        <taxon>50 kb inversion clade</taxon>
        <taxon>NPAAA clade</taxon>
        <taxon>Hologalegina</taxon>
        <taxon>IRL clade</taxon>
        <taxon>Trifolieae</taxon>
        <taxon>Medicago</taxon>
    </lineage>
</organism>
<reference evidence="1 3" key="2">
    <citation type="journal article" date="2014" name="BMC Genomics">
        <title>An improved genome release (version Mt4.0) for the model legume Medicago truncatula.</title>
        <authorList>
            <person name="Tang H."/>
            <person name="Krishnakumar V."/>
            <person name="Bidwell S."/>
            <person name="Rosen B."/>
            <person name="Chan A."/>
            <person name="Zhou S."/>
            <person name="Gentzbittel L."/>
            <person name="Childs K.L."/>
            <person name="Yandell M."/>
            <person name="Gundlach H."/>
            <person name="Mayer K.F."/>
            <person name="Schwartz D.C."/>
            <person name="Town C.D."/>
        </authorList>
    </citation>
    <scope>GENOME REANNOTATION</scope>
    <source>
        <strain evidence="2 3">cv. Jemalong A17</strain>
    </source>
</reference>
<name>G7JUQ8_MEDTR</name>
<dbReference type="EnsemblPlants" id="AES88034">
    <property type="protein sequence ID" value="AES88034"/>
    <property type="gene ID" value="MTR_4g043560"/>
</dbReference>
<evidence type="ECO:0000313" key="3">
    <source>
        <dbReference type="Proteomes" id="UP000002051"/>
    </source>
</evidence>
<reference evidence="1 3" key="1">
    <citation type="journal article" date="2011" name="Nature">
        <title>The Medicago genome provides insight into the evolution of rhizobial symbioses.</title>
        <authorList>
            <person name="Young N.D."/>
            <person name="Debelle F."/>
            <person name="Oldroyd G.E."/>
            <person name="Geurts R."/>
            <person name="Cannon S.B."/>
            <person name="Udvardi M.K."/>
            <person name="Benedito V.A."/>
            <person name="Mayer K.F."/>
            <person name="Gouzy J."/>
            <person name="Schoof H."/>
            <person name="Van de Peer Y."/>
            <person name="Proost S."/>
            <person name="Cook D.R."/>
            <person name="Meyers B.C."/>
            <person name="Spannagl M."/>
            <person name="Cheung F."/>
            <person name="De Mita S."/>
            <person name="Krishnakumar V."/>
            <person name="Gundlach H."/>
            <person name="Zhou S."/>
            <person name="Mudge J."/>
            <person name="Bharti A.K."/>
            <person name="Murray J.D."/>
            <person name="Naoumkina M.A."/>
            <person name="Rosen B."/>
            <person name="Silverstein K.A."/>
            <person name="Tang H."/>
            <person name="Rombauts S."/>
            <person name="Zhao P.X."/>
            <person name="Zhou P."/>
            <person name="Barbe V."/>
            <person name="Bardou P."/>
            <person name="Bechner M."/>
            <person name="Bellec A."/>
            <person name="Berger A."/>
            <person name="Berges H."/>
            <person name="Bidwell S."/>
            <person name="Bisseling T."/>
            <person name="Choisne N."/>
            <person name="Couloux A."/>
            <person name="Denny R."/>
            <person name="Deshpande S."/>
            <person name="Dai X."/>
            <person name="Doyle J.J."/>
            <person name="Dudez A.M."/>
            <person name="Farmer A.D."/>
            <person name="Fouteau S."/>
            <person name="Franken C."/>
            <person name="Gibelin C."/>
            <person name="Gish J."/>
            <person name="Goldstein S."/>
            <person name="Gonzalez A.J."/>
            <person name="Green P.J."/>
            <person name="Hallab A."/>
            <person name="Hartog M."/>
            <person name="Hua A."/>
            <person name="Humphray S.J."/>
            <person name="Jeong D.H."/>
            <person name="Jing Y."/>
            <person name="Jocker A."/>
            <person name="Kenton S.M."/>
            <person name="Kim D.J."/>
            <person name="Klee K."/>
            <person name="Lai H."/>
            <person name="Lang C."/>
            <person name="Lin S."/>
            <person name="Macmil S.L."/>
            <person name="Magdelenat G."/>
            <person name="Matthews L."/>
            <person name="McCorrison J."/>
            <person name="Monaghan E.L."/>
            <person name="Mun J.H."/>
            <person name="Najar F.Z."/>
            <person name="Nicholson C."/>
            <person name="Noirot C."/>
            <person name="O'Bleness M."/>
            <person name="Paule C.R."/>
            <person name="Poulain J."/>
            <person name="Prion F."/>
            <person name="Qin B."/>
            <person name="Qu C."/>
            <person name="Retzel E.F."/>
            <person name="Riddle C."/>
            <person name="Sallet E."/>
            <person name="Samain S."/>
            <person name="Samson N."/>
            <person name="Sanders I."/>
            <person name="Saurat O."/>
            <person name="Scarpelli C."/>
            <person name="Schiex T."/>
            <person name="Segurens B."/>
            <person name="Severin A.J."/>
            <person name="Sherrier D.J."/>
            <person name="Shi R."/>
            <person name="Sims S."/>
            <person name="Singer S.R."/>
            <person name="Sinharoy S."/>
            <person name="Sterck L."/>
            <person name="Viollet A."/>
            <person name="Wang B.B."/>
            <person name="Wang K."/>
            <person name="Wang M."/>
            <person name="Wang X."/>
            <person name="Warfsmann J."/>
            <person name="Weissenbach J."/>
            <person name="White D.D."/>
            <person name="White J.D."/>
            <person name="Wiley G.B."/>
            <person name="Wincker P."/>
            <person name="Xing Y."/>
            <person name="Yang L."/>
            <person name="Yao Z."/>
            <person name="Ying F."/>
            <person name="Zhai J."/>
            <person name="Zhou L."/>
            <person name="Zuber A."/>
            <person name="Denarie J."/>
            <person name="Dixon R.A."/>
            <person name="May G.D."/>
            <person name="Schwartz D.C."/>
            <person name="Rogers J."/>
            <person name="Quetier F."/>
            <person name="Town C.D."/>
            <person name="Roe B.A."/>
        </authorList>
    </citation>
    <scope>NUCLEOTIDE SEQUENCE [LARGE SCALE GENOMIC DNA]</scope>
    <source>
        <strain evidence="1">A17</strain>
        <strain evidence="2 3">cv. Jemalong A17</strain>
    </source>
</reference>